<proteinExistence type="inferred from homology"/>
<evidence type="ECO:0000313" key="5">
    <source>
        <dbReference type="EMBL" id="OAY75757.1"/>
    </source>
</evidence>
<protein>
    <submittedName>
        <fullName evidence="5">18.1 kDa class I heat shock protein</fullName>
    </submittedName>
</protein>
<dbReference type="AlphaFoldDB" id="A0A199VF62"/>
<evidence type="ECO:0000259" key="4">
    <source>
        <dbReference type="PROSITE" id="PS01031"/>
    </source>
</evidence>
<dbReference type="SUPFAM" id="SSF49764">
    <property type="entry name" value="HSP20-like chaperones"/>
    <property type="match status" value="2"/>
</dbReference>
<dbReference type="EMBL" id="LSRQ01002007">
    <property type="protein sequence ID" value="OAY75757.1"/>
    <property type="molecule type" value="Genomic_DNA"/>
</dbReference>
<sequence length="322" mass="36209">MTADGAWSFTPPSATGAHYIHPDAAAAPSPLFSAQALLFVYVDWKETPLDHLIKFDVPGSEEEQRLQVRVYPHQTLVIHGVKLRLVSAGEEEEGWRVLAEERSAASAYPAINADLDHMVMERKDGVLSITVPKQRVSEIERERGREQILPFTFYLPPPRRAPPPQRNVNVHPDASFCDGTPSVISCRLVPLLVDWKENQHQHVFKVDLPGSEEELEFIEGARNRVVCPLEEEEERWLVVAEERPAGNFFRSFLLPPTAELRDAIAILRNGVLTVWVSKSAMPVRSITGSINVSLSRYFSDEKCCVCTPNRVYILHIVDSKGL</sequence>
<accession>A0A199VF62</accession>
<dbReference type="STRING" id="4615.A0A199VF62"/>
<dbReference type="Pfam" id="PF00011">
    <property type="entry name" value="HSP20"/>
    <property type="match status" value="2"/>
</dbReference>
<organism evidence="5 6">
    <name type="scientific">Ananas comosus</name>
    <name type="common">Pineapple</name>
    <name type="synonym">Ananas ananas</name>
    <dbReference type="NCBI Taxonomy" id="4615"/>
    <lineage>
        <taxon>Eukaryota</taxon>
        <taxon>Viridiplantae</taxon>
        <taxon>Streptophyta</taxon>
        <taxon>Embryophyta</taxon>
        <taxon>Tracheophyta</taxon>
        <taxon>Spermatophyta</taxon>
        <taxon>Magnoliopsida</taxon>
        <taxon>Liliopsida</taxon>
        <taxon>Poales</taxon>
        <taxon>Bromeliaceae</taxon>
        <taxon>Bromelioideae</taxon>
        <taxon>Ananas</taxon>
    </lineage>
</organism>
<evidence type="ECO:0000313" key="6">
    <source>
        <dbReference type="Proteomes" id="UP000092600"/>
    </source>
</evidence>
<evidence type="ECO:0000256" key="1">
    <source>
        <dbReference type="ARBA" id="ARBA00023016"/>
    </source>
</evidence>
<evidence type="ECO:0000256" key="3">
    <source>
        <dbReference type="RuleBase" id="RU003616"/>
    </source>
</evidence>
<feature type="domain" description="SHSP" evidence="4">
    <location>
        <begin position="182"/>
        <end position="293"/>
    </location>
</feature>
<comment type="similarity">
    <text evidence="2 3">Belongs to the small heat shock protein (HSP20) family.</text>
</comment>
<name>A0A199VF62_ANACO</name>
<dbReference type="InterPro" id="IPR008978">
    <property type="entry name" value="HSP20-like_chaperone"/>
</dbReference>
<keyword evidence="1 5" id="KW-0346">Stress response</keyword>
<gene>
    <name evidence="5" type="ORF">ACMD2_19828</name>
</gene>
<dbReference type="InterPro" id="IPR002068">
    <property type="entry name" value="A-crystallin/Hsp20_dom"/>
</dbReference>
<dbReference type="Gene3D" id="2.60.40.790">
    <property type="match status" value="2"/>
</dbReference>
<reference evidence="5 6" key="1">
    <citation type="journal article" date="2016" name="DNA Res.">
        <title>The draft genome of MD-2 pineapple using hybrid error correction of long reads.</title>
        <authorList>
            <person name="Redwan R.M."/>
            <person name="Saidin A."/>
            <person name="Kumar S.V."/>
        </authorList>
    </citation>
    <scope>NUCLEOTIDE SEQUENCE [LARGE SCALE GENOMIC DNA]</scope>
    <source>
        <strain evidence="6">cv. MD2</strain>
        <tissue evidence="5">Leaf</tissue>
    </source>
</reference>
<dbReference type="PANTHER" id="PTHR11527">
    <property type="entry name" value="HEAT-SHOCK PROTEIN 20 FAMILY MEMBER"/>
    <property type="match status" value="1"/>
</dbReference>
<dbReference type="Proteomes" id="UP000092600">
    <property type="component" value="Unassembled WGS sequence"/>
</dbReference>
<dbReference type="PROSITE" id="PS01031">
    <property type="entry name" value="SHSP"/>
    <property type="match status" value="2"/>
</dbReference>
<dbReference type="InterPro" id="IPR031107">
    <property type="entry name" value="Small_HSP"/>
</dbReference>
<comment type="caution">
    <text evidence="5">The sequence shown here is derived from an EMBL/GenBank/DDBJ whole genome shotgun (WGS) entry which is preliminary data.</text>
</comment>
<feature type="domain" description="SHSP" evidence="4">
    <location>
        <begin position="33"/>
        <end position="149"/>
    </location>
</feature>
<evidence type="ECO:0000256" key="2">
    <source>
        <dbReference type="PROSITE-ProRule" id="PRU00285"/>
    </source>
</evidence>